<reference evidence="2 3" key="1">
    <citation type="journal article" date="2018" name="Genome Announc.">
        <title>Draft Genome Sequence of "Candidatus Phycosocius bacilliformis," an Alphaproteobacterial Ectosymbiont of the Hydrocarbon-Producing Green Alga Botryococcus braunii.</title>
        <authorList>
            <person name="Tanabe Y."/>
            <person name="Yamaguchi H."/>
            <person name="Watanabe M.M."/>
        </authorList>
    </citation>
    <scope>NUCLEOTIDE SEQUENCE [LARGE SCALE GENOMIC DNA]</scope>
    <source>
        <strain evidence="2 3">BOTRYCO-2</strain>
    </source>
</reference>
<protein>
    <recommendedName>
        <fullName evidence="4">Phage portal protein</fullName>
    </recommendedName>
</protein>
<name>A0A2P2E5U7_9PROT</name>
<dbReference type="NCBIfam" id="TIGR01539">
    <property type="entry name" value="portal_lambda"/>
    <property type="match status" value="1"/>
</dbReference>
<evidence type="ECO:0000313" key="2">
    <source>
        <dbReference type="EMBL" id="GBF56431.1"/>
    </source>
</evidence>
<dbReference type="InterPro" id="IPR006429">
    <property type="entry name" value="Phage_lambda_portal"/>
</dbReference>
<dbReference type="OrthoDB" id="9770450at2"/>
<sequence length="522" mass="55758">MAAQVGWFTRALAHISPEAASRRLQAHARFNQMARSYAAAKPKAGINGQRANSASANKEIHADLAKVRNEARRLVRDNPWAASAVEKSAAHLVGTGIMARARAPLVVDGRVLDASERERIQTICNDAFARFADTCDPITGGDWYGLQNLAARAFRESGEALLKWGPRGNVPFGTVEVLEGDYLDNAVSSMLSSKPTQVEEGNLAVSGVEFSPGVGRVAYHLFDHHPGDLVVGLRQSTRISASQINHIYQPLRPGQVRGMSAFAPVAMKLGLLGDLSESGAQAALMQSLVGMVVKVDGNDDPSARPLGPEEGDGQDRNVSLSPGFVWTGNPGESIEPFTPGGLGVQLIQQMEFELTAVAAGFGVPRHVLTGDVSKANYSSLRASKLDYDALLGVWQWLVLIPRMIRPAWQKQMQIASLQLRGSDARLAAIVADCAAVYNPPRSPNVDPLKDVAAEVSEIRAGLTSYSDALGSRGTTLEDQVDEIKRAQQALDQAGIVLDTDPRRTAGSGGLQPSEILQIPQGG</sequence>
<dbReference type="GO" id="GO:0005198">
    <property type="term" value="F:structural molecule activity"/>
    <property type="evidence" value="ECO:0007669"/>
    <property type="project" value="InterPro"/>
</dbReference>
<dbReference type="Pfam" id="PF05136">
    <property type="entry name" value="Phage_portal_2"/>
    <property type="match status" value="1"/>
</dbReference>
<proteinExistence type="predicted"/>
<keyword evidence="3" id="KW-1185">Reference proteome</keyword>
<evidence type="ECO:0000256" key="1">
    <source>
        <dbReference type="SAM" id="MobiDB-lite"/>
    </source>
</evidence>
<dbReference type="EMBL" id="BFBR01000001">
    <property type="protein sequence ID" value="GBF56431.1"/>
    <property type="molecule type" value="Genomic_DNA"/>
</dbReference>
<evidence type="ECO:0000313" key="3">
    <source>
        <dbReference type="Proteomes" id="UP000245086"/>
    </source>
</evidence>
<organism evidence="2 3">
    <name type="scientific">Candidatus Phycosocius bacilliformis</name>
    <dbReference type="NCBI Taxonomy" id="1445552"/>
    <lineage>
        <taxon>Bacteria</taxon>
        <taxon>Pseudomonadati</taxon>
        <taxon>Pseudomonadota</taxon>
        <taxon>Alphaproteobacteria</taxon>
        <taxon>Caulobacterales</taxon>
        <taxon>Caulobacterales incertae sedis</taxon>
        <taxon>Candidatus Phycosocius</taxon>
    </lineage>
</organism>
<feature type="region of interest" description="Disordered" evidence="1">
    <location>
        <begin position="500"/>
        <end position="522"/>
    </location>
</feature>
<dbReference type="AlphaFoldDB" id="A0A2P2E5U7"/>
<evidence type="ECO:0008006" key="4">
    <source>
        <dbReference type="Google" id="ProtNLM"/>
    </source>
</evidence>
<dbReference type="GO" id="GO:0019068">
    <property type="term" value="P:virion assembly"/>
    <property type="evidence" value="ECO:0007669"/>
    <property type="project" value="InterPro"/>
</dbReference>
<gene>
    <name evidence="2" type="ORF">PbB2_00087</name>
</gene>
<comment type="caution">
    <text evidence="2">The sequence shown here is derived from an EMBL/GenBank/DDBJ whole genome shotgun (WGS) entry which is preliminary data.</text>
</comment>
<dbReference type="Proteomes" id="UP000245086">
    <property type="component" value="Unassembled WGS sequence"/>
</dbReference>
<accession>A0A2P2E5U7</accession>